<dbReference type="GO" id="GO:0032259">
    <property type="term" value="P:methylation"/>
    <property type="evidence" value="ECO:0007669"/>
    <property type="project" value="UniProtKB-KW"/>
</dbReference>
<proteinExistence type="predicted"/>
<dbReference type="EMBL" id="NUWN01000036">
    <property type="protein sequence ID" value="PFK42869.1"/>
    <property type="molecule type" value="Genomic_DNA"/>
</dbReference>
<dbReference type="GO" id="GO:0008168">
    <property type="term" value="F:methyltransferase activity"/>
    <property type="evidence" value="ECO:0007669"/>
    <property type="project" value="UniProtKB-KW"/>
</dbReference>
<gene>
    <name evidence="1" type="ORF">COI93_11225</name>
</gene>
<sequence>MIIRTNQEEIILIRQHDHGLLAGEFAKKFRKDFFEETAYLNECVEAIDQHDKGWIGLDKTPIWNDAKNVPYSFMDCPSSLRFVFYSIGLNEIENSNPYGAVLCSKHFTSFPLNPKDPEMVSFYKQELDRQKNFLKTLTKERYTMFDKHYKLLKFCDELSLYVCMNEPGVTKEEEIDLFKKGFEGTEIFNTVTDKSLTAEWIDKEKIRITPFPFETEFKTHVRYKSISKNIIEEIGIVKADEEAECKKLELYFVR</sequence>
<keyword evidence="1" id="KW-0489">Methyltransferase</keyword>
<dbReference type="Pfam" id="PF13030">
    <property type="entry name" value="DUF3891"/>
    <property type="match status" value="1"/>
</dbReference>
<keyword evidence="1" id="KW-0808">Transferase</keyword>
<organism evidence="1 2">
    <name type="scientific">Bacillus cereus</name>
    <dbReference type="NCBI Taxonomy" id="1396"/>
    <lineage>
        <taxon>Bacteria</taxon>
        <taxon>Bacillati</taxon>
        <taxon>Bacillota</taxon>
        <taxon>Bacilli</taxon>
        <taxon>Bacillales</taxon>
        <taxon>Bacillaceae</taxon>
        <taxon>Bacillus</taxon>
        <taxon>Bacillus cereus group</taxon>
    </lineage>
</organism>
<protein>
    <submittedName>
        <fullName evidence="1">Serine hydroxymethyltransferase</fullName>
    </submittedName>
</protein>
<comment type="caution">
    <text evidence="1">The sequence shown here is derived from an EMBL/GenBank/DDBJ whole genome shotgun (WGS) entry which is preliminary data.</text>
</comment>
<reference evidence="1 2" key="1">
    <citation type="submission" date="2017-09" db="EMBL/GenBank/DDBJ databases">
        <title>Large-scale bioinformatics analysis of Bacillus genomes uncovers conserved roles of natural products in bacterial physiology.</title>
        <authorList>
            <consortium name="Agbiome Team Llc"/>
            <person name="Bleich R.M."/>
            <person name="Grubbs K.J."/>
            <person name="Santa Maria K.C."/>
            <person name="Allen S.E."/>
            <person name="Farag S."/>
            <person name="Shank E.A."/>
            <person name="Bowers A."/>
        </authorList>
    </citation>
    <scope>NUCLEOTIDE SEQUENCE [LARGE SCALE GENOMIC DNA]</scope>
    <source>
        <strain evidence="1 2">AFS083043</strain>
    </source>
</reference>
<evidence type="ECO:0000313" key="1">
    <source>
        <dbReference type="EMBL" id="PFK42869.1"/>
    </source>
</evidence>
<dbReference type="Proteomes" id="UP000242656">
    <property type="component" value="Unassembled WGS sequence"/>
</dbReference>
<dbReference type="InterPro" id="IPR024992">
    <property type="entry name" value="DUF3891"/>
</dbReference>
<accession>A0A2B0MPR3</accession>
<evidence type="ECO:0000313" key="2">
    <source>
        <dbReference type="Proteomes" id="UP000242656"/>
    </source>
</evidence>
<name>A0A2B0MPR3_BACCE</name>
<dbReference type="RefSeq" id="WP_098490865.1">
    <property type="nucleotide sequence ID" value="NZ_NUWN01000036.1"/>
</dbReference>
<dbReference type="AlphaFoldDB" id="A0A2B0MPR3"/>